<protein>
    <recommendedName>
        <fullName evidence="4">General secretion pathway GspH domain-containing protein</fullName>
    </recommendedName>
</protein>
<name>A0A402ATS9_9CHLR</name>
<evidence type="ECO:0000313" key="3">
    <source>
        <dbReference type="Proteomes" id="UP000287188"/>
    </source>
</evidence>
<keyword evidence="1" id="KW-0732">Signal</keyword>
<evidence type="ECO:0000256" key="1">
    <source>
        <dbReference type="SAM" id="SignalP"/>
    </source>
</evidence>
<evidence type="ECO:0000313" key="2">
    <source>
        <dbReference type="EMBL" id="GCE22522.1"/>
    </source>
</evidence>
<dbReference type="AlphaFoldDB" id="A0A402ATS9"/>
<dbReference type="Proteomes" id="UP000287188">
    <property type="component" value="Unassembled WGS sequence"/>
</dbReference>
<gene>
    <name evidence="2" type="ORF">KDK_63220</name>
</gene>
<dbReference type="OrthoDB" id="3295906at2"/>
<reference evidence="3" key="1">
    <citation type="submission" date="2018-12" db="EMBL/GenBank/DDBJ databases">
        <title>Tengunoibacter tsumagoiensis gen. nov., sp. nov., Dictyobacter kobayashii sp. nov., D. alpinus sp. nov., and D. joshuensis sp. nov. and description of Dictyobacteraceae fam. nov. within the order Ktedonobacterales isolated from Tengu-no-mugimeshi.</title>
        <authorList>
            <person name="Wang C.M."/>
            <person name="Zheng Y."/>
            <person name="Sakai Y."/>
            <person name="Toyoda A."/>
            <person name="Minakuchi Y."/>
            <person name="Abe K."/>
            <person name="Yokota A."/>
            <person name="Yabe S."/>
        </authorList>
    </citation>
    <scope>NUCLEOTIDE SEQUENCE [LARGE SCALE GENOMIC DNA]</scope>
    <source>
        <strain evidence="3">Uno11</strain>
    </source>
</reference>
<sequence>MRFSGFYRLVCVLLCSIACIVLVSGTAGAHERLSGQRLQALRELAAHAQTVQKISTYNSAAFVMNFSIEYLNPDTGETGTAGGTDNYPVGQERTIDLDSLGIPDGSLVRPHVNAILGTSNSGDRYVHYQHGNGGVASYRVTGTTFNFSVSLVQ</sequence>
<organism evidence="2 3">
    <name type="scientific">Dictyobacter kobayashii</name>
    <dbReference type="NCBI Taxonomy" id="2014872"/>
    <lineage>
        <taxon>Bacteria</taxon>
        <taxon>Bacillati</taxon>
        <taxon>Chloroflexota</taxon>
        <taxon>Ktedonobacteria</taxon>
        <taxon>Ktedonobacterales</taxon>
        <taxon>Dictyobacteraceae</taxon>
        <taxon>Dictyobacter</taxon>
    </lineage>
</organism>
<evidence type="ECO:0008006" key="4">
    <source>
        <dbReference type="Google" id="ProtNLM"/>
    </source>
</evidence>
<feature type="signal peptide" evidence="1">
    <location>
        <begin position="1"/>
        <end position="29"/>
    </location>
</feature>
<proteinExistence type="predicted"/>
<keyword evidence="3" id="KW-1185">Reference proteome</keyword>
<dbReference type="EMBL" id="BIFS01000002">
    <property type="protein sequence ID" value="GCE22522.1"/>
    <property type="molecule type" value="Genomic_DNA"/>
</dbReference>
<dbReference type="RefSeq" id="WP_126555448.1">
    <property type="nucleotide sequence ID" value="NZ_BIFS01000002.1"/>
</dbReference>
<accession>A0A402ATS9</accession>
<feature type="chain" id="PRO_5019186080" description="General secretion pathway GspH domain-containing protein" evidence="1">
    <location>
        <begin position="30"/>
        <end position="153"/>
    </location>
</feature>
<comment type="caution">
    <text evidence="2">The sequence shown here is derived from an EMBL/GenBank/DDBJ whole genome shotgun (WGS) entry which is preliminary data.</text>
</comment>